<evidence type="ECO:0000256" key="1">
    <source>
        <dbReference type="ARBA" id="ARBA00022737"/>
    </source>
</evidence>
<dbReference type="InParanoid" id="C5LNV9"/>
<dbReference type="GO" id="GO:0010608">
    <property type="term" value="P:post-transcriptional regulation of gene expression"/>
    <property type="evidence" value="ECO:0007669"/>
    <property type="project" value="TreeGrafter"/>
</dbReference>
<proteinExistence type="predicted"/>
<dbReference type="InterPro" id="IPR033133">
    <property type="entry name" value="PUM-HD"/>
</dbReference>
<feature type="repeat" description="Pumilio" evidence="2">
    <location>
        <begin position="253"/>
        <end position="288"/>
    </location>
</feature>
<keyword evidence="1" id="KW-0677">Repeat</keyword>
<evidence type="ECO:0000259" key="3">
    <source>
        <dbReference type="PROSITE" id="PS50303"/>
    </source>
</evidence>
<dbReference type="Gene3D" id="1.25.10.10">
    <property type="entry name" value="Leucine-rich Repeat Variant"/>
    <property type="match status" value="1"/>
</dbReference>
<dbReference type="Pfam" id="PF00806">
    <property type="entry name" value="PUF"/>
    <property type="match status" value="4"/>
</dbReference>
<dbReference type="InterPro" id="IPR016024">
    <property type="entry name" value="ARM-type_fold"/>
</dbReference>
<dbReference type="GO" id="GO:0003729">
    <property type="term" value="F:mRNA binding"/>
    <property type="evidence" value="ECO:0007669"/>
    <property type="project" value="TreeGrafter"/>
</dbReference>
<reference evidence="4 5" key="1">
    <citation type="submission" date="2008-07" db="EMBL/GenBank/DDBJ databases">
        <authorList>
            <person name="El-Sayed N."/>
            <person name="Caler E."/>
            <person name="Inman J."/>
            <person name="Amedeo P."/>
            <person name="Hass B."/>
            <person name="Wortman J."/>
        </authorList>
    </citation>
    <scope>NUCLEOTIDE SEQUENCE [LARGE SCALE GENOMIC DNA]</scope>
    <source>
        <strain evidence="5">ATCC 50983 / TXsc</strain>
    </source>
</reference>
<evidence type="ECO:0000256" key="2">
    <source>
        <dbReference type="PROSITE-ProRule" id="PRU00317"/>
    </source>
</evidence>
<protein>
    <recommendedName>
        <fullName evidence="3">PUM-HD domain-containing protein</fullName>
    </recommendedName>
</protein>
<evidence type="ECO:0000313" key="5">
    <source>
        <dbReference type="Proteomes" id="UP000007800"/>
    </source>
</evidence>
<dbReference type="Proteomes" id="UP000007800">
    <property type="component" value="Unassembled WGS sequence"/>
</dbReference>
<feature type="repeat" description="Pumilio" evidence="2">
    <location>
        <begin position="169"/>
        <end position="212"/>
    </location>
</feature>
<dbReference type="GeneID" id="9040072"/>
<dbReference type="InterPro" id="IPR001313">
    <property type="entry name" value="Pumilio_RNA-bd_rpt"/>
</dbReference>
<dbReference type="SUPFAM" id="SSF48371">
    <property type="entry name" value="ARM repeat"/>
    <property type="match status" value="1"/>
</dbReference>
<dbReference type="PROSITE" id="PS50303">
    <property type="entry name" value="PUM_HD"/>
    <property type="match status" value="1"/>
</dbReference>
<dbReference type="RefSeq" id="XP_002768823.1">
    <property type="nucleotide sequence ID" value="XM_002768777.1"/>
</dbReference>
<dbReference type="PROSITE" id="PS50302">
    <property type="entry name" value="PUM"/>
    <property type="match status" value="3"/>
</dbReference>
<organism evidence="5">
    <name type="scientific">Perkinsus marinus (strain ATCC 50983 / TXsc)</name>
    <dbReference type="NCBI Taxonomy" id="423536"/>
    <lineage>
        <taxon>Eukaryota</taxon>
        <taxon>Sar</taxon>
        <taxon>Alveolata</taxon>
        <taxon>Perkinsozoa</taxon>
        <taxon>Perkinsea</taxon>
        <taxon>Perkinsida</taxon>
        <taxon>Perkinsidae</taxon>
        <taxon>Perkinsus</taxon>
    </lineage>
</organism>
<dbReference type="AlphaFoldDB" id="C5LNV9"/>
<dbReference type="GO" id="GO:0005737">
    <property type="term" value="C:cytoplasm"/>
    <property type="evidence" value="ECO:0007669"/>
    <property type="project" value="TreeGrafter"/>
</dbReference>
<sequence length="402" mass="45297">MAEFAKEAGGELFSYNRENWKFNNELRQKNLYQQQKMRVRQVDLYREDLHDLFGLTIGKMDNYATVSVILLIWCIEMFYKGRIPSPTQNFLFWAYAISLGLCKDLSCPRTPHQRVSLILDVGRLVRLPPAGLPLVVDTLCGTFGADVGAGKLKGRGGHNHNSPSVTLEEIQDKILEMAMDRSGSRVLQKLISDTSASAADGGAHDELEKLIDAIIHEIQPVLSRIMCDTYANYMCQQLFQVSSASQRIALLRNVLENIVYISQDRRGTHSLQALIACMQTPQEHALLAETLHGNVNKMALDVHATHVLQQTITKCTPDGPGKEYSHLPMADFGFIFDDIYRNLEALAGDPNGLGVVKKCISHAPWYDDGSYVEKNYQRLPDSRNKQKWDKVLVMAEKRCKKV</sequence>
<feature type="domain" description="PUM-HD" evidence="3">
    <location>
        <begin position="147"/>
        <end position="402"/>
    </location>
</feature>
<dbReference type="PANTHER" id="PTHR12537:SF13">
    <property type="entry name" value="PUMILIO HOMOLOGY DOMAIN FAMILY MEMBER 4"/>
    <property type="match status" value="1"/>
</dbReference>
<dbReference type="PANTHER" id="PTHR12537">
    <property type="entry name" value="RNA BINDING PROTEIN PUMILIO-RELATED"/>
    <property type="match status" value="1"/>
</dbReference>
<dbReference type="EMBL" id="GG683913">
    <property type="protein sequence ID" value="EER01541.1"/>
    <property type="molecule type" value="Genomic_DNA"/>
</dbReference>
<gene>
    <name evidence="4" type="ORF">Pmar_PMAR000231</name>
</gene>
<evidence type="ECO:0000313" key="4">
    <source>
        <dbReference type="EMBL" id="EER01541.1"/>
    </source>
</evidence>
<dbReference type="SMART" id="SM00025">
    <property type="entry name" value="Pumilio"/>
    <property type="match status" value="4"/>
</dbReference>
<accession>C5LNV9</accession>
<keyword evidence="5" id="KW-1185">Reference proteome</keyword>
<name>C5LNV9_PERM5</name>
<dbReference type="InterPro" id="IPR011989">
    <property type="entry name" value="ARM-like"/>
</dbReference>
<feature type="repeat" description="Pumilio" evidence="2">
    <location>
        <begin position="217"/>
        <end position="252"/>
    </location>
</feature>
<dbReference type="OrthoDB" id="668540at2759"/>